<dbReference type="Proteomes" id="UP000235739">
    <property type="component" value="Unassembled WGS sequence"/>
</dbReference>
<dbReference type="InterPro" id="IPR051531">
    <property type="entry name" value="N-acetyltransferase"/>
</dbReference>
<sequence>MSIVFVPMTPADTEDLIGFLTSNRFPFHVQATPQAADIRTKIENGHFWNEDTQGYWVLRDEHRIGMAVLEDLQEGDSPLFDLRLDEAQRGKGVGVEVLRALCDLVFESMPNMLRFEGQTREDNIAMRKTFLRAGFLKEAHYRLGWPTNDGGHVASIAYSILRQDWEDGTVTHFEWDDLKI</sequence>
<gene>
    <name evidence="2" type="ORF">CIK84_16010</name>
</gene>
<comment type="caution">
    <text evidence="2">The sequence shown here is derived from an EMBL/GenBank/DDBJ whole genome shotgun (WGS) entry which is preliminary data.</text>
</comment>
<name>A0A2N7RYA9_9MICC</name>
<dbReference type="PROSITE" id="PS51186">
    <property type="entry name" value="GNAT"/>
    <property type="match status" value="1"/>
</dbReference>
<evidence type="ECO:0000259" key="1">
    <source>
        <dbReference type="PROSITE" id="PS51186"/>
    </source>
</evidence>
<keyword evidence="2" id="KW-0808">Transferase</keyword>
<reference evidence="2 3" key="1">
    <citation type="journal article" date="2017" name="Elife">
        <title>Extensive horizontal gene transfer in cheese-associated bacteria.</title>
        <authorList>
            <person name="Bonham K.S."/>
            <person name="Wolfe B.E."/>
            <person name="Dutton R.J."/>
        </authorList>
    </citation>
    <scope>NUCLEOTIDE SEQUENCE [LARGE SCALE GENOMIC DNA]</scope>
    <source>
        <strain evidence="2 3">JB182</strain>
    </source>
</reference>
<dbReference type="RefSeq" id="WP_013350231.1">
    <property type="nucleotide sequence ID" value="NZ_JBQDJG010000005.1"/>
</dbReference>
<dbReference type="AlphaFoldDB" id="A0A2N7RYA9"/>
<dbReference type="GeneID" id="303186489"/>
<dbReference type="EMBL" id="PNQX01000003">
    <property type="protein sequence ID" value="PMQ18885.1"/>
    <property type="molecule type" value="Genomic_DNA"/>
</dbReference>
<organism evidence="2 3">
    <name type="scientific">Glutamicibacter arilaitensis</name>
    <dbReference type="NCBI Taxonomy" id="256701"/>
    <lineage>
        <taxon>Bacteria</taxon>
        <taxon>Bacillati</taxon>
        <taxon>Actinomycetota</taxon>
        <taxon>Actinomycetes</taxon>
        <taxon>Micrococcales</taxon>
        <taxon>Micrococcaceae</taxon>
        <taxon>Glutamicibacter</taxon>
    </lineage>
</organism>
<dbReference type="OMA" id="FLKEAHY"/>
<accession>A0A2N7RYA9</accession>
<dbReference type="PANTHER" id="PTHR43792:SF16">
    <property type="entry name" value="N-ACETYLTRANSFERASE DOMAIN-CONTAINING PROTEIN"/>
    <property type="match status" value="1"/>
</dbReference>
<dbReference type="PANTHER" id="PTHR43792">
    <property type="entry name" value="GNAT FAMILY, PUTATIVE (AFU_ORTHOLOGUE AFUA_3G00765)-RELATED-RELATED"/>
    <property type="match status" value="1"/>
</dbReference>
<dbReference type="InterPro" id="IPR000182">
    <property type="entry name" value="GNAT_dom"/>
</dbReference>
<evidence type="ECO:0000313" key="2">
    <source>
        <dbReference type="EMBL" id="PMQ18885.1"/>
    </source>
</evidence>
<evidence type="ECO:0000313" key="3">
    <source>
        <dbReference type="Proteomes" id="UP000235739"/>
    </source>
</evidence>
<protein>
    <submittedName>
        <fullName evidence="2">N-acetyltransferase</fullName>
    </submittedName>
</protein>
<dbReference type="SUPFAM" id="SSF55729">
    <property type="entry name" value="Acyl-CoA N-acyltransferases (Nat)"/>
    <property type="match status" value="1"/>
</dbReference>
<feature type="domain" description="N-acetyltransferase" evidence="1">
    <location>
        <begin position="3"/>
        <end position="163"/>
    </location>
</feature>
<dbReference type="Gene3D" id="3.40.630.30">
    <property type="match status" value="1"/>
</dbReference>
<dbReference type="Pfam" id="PF13302">
    <property type="entry name" value="Acetyltransf_3"/>
    <property type="match status" value="1"/>
</dbReference>
<dbReference type="InterPro" id="IPR016181">
    <property type="entry name" value="Acyl_CoA_acyltransferase"/>
</dbReference>
<dbReference type="GO" id="GO:0016747">
    <property type="term" value="F:acyltransferase activity, transferring groups other than amino-acyl groups"/>
    <property type="evidence" value="ECO:0007669"/>
    <property type="project" value="InterPro"/>
</dbReference>
<proteinExistence type="predicted"/>